<keyword evidence="1" id="KW-0443">Lipid metabolism</keyword>
<evidence type="ECO:0000256" key="2">
    <source>
        <dbReference type="ARBA" id="ARBA00023264"/>
    </source>
</evidence>
<dbReference type="GO" id="GO:0004305">
    <property type="term" value="F:ethanolamine kinase activity"/>
    <property type="evidence" value="ECO:0007669"/>
    <property type="project" value="TreeGrafter"/>
</dbReference>
<keyword evidence="5" id="KW-1185">Reference proteome</keyword>
<evidence type="ECO:0000256" key="1">
    <source>
        <dbReference type="ARBA" id="ARBA00023209"/>
    </source>
</evidence>
<evidence type="ECO:0008006" key="6">
    <source>
        <dbReference type="Google" id="ProtNLM"/>
    </source>
</evidence>
<dbReference type="GO" id="GO:0004103">
    <property type="term" value="F:choline kinase activity"/>
    <property type="evidence" value="ECO:0007669"/>
    <property type="project" value="TreeGrafter"/>
</dbReference>
<sequence>MQISADEQFTYPQHIIEKIEISPRDVQDILETLDTSKAVGPDGVNPKLLREASSELAEPLSKVFNLSLLLKIFPEQWKVANIVPVFKKDDPKSVNNYRPISLLSVISKVFEKCVYRYLHNFIVENNLLSQHQSGFRKGDSTVNQLLFITHEFSKALDASNILLNESETDPEKQLTLIDLEYCSYNYRGFDFGNHFCEWTYNYTEEKFPNFTCKPECYPSKEEQYQFFRDYLTEKRRLRNDRSEITEDELLTLYKEATVCAVASHYLWGIWSIVQLEICNIEFGYLVSIINRFILKINSFMISFLHFVSDTAQPNEAVETRKI</sequence>
<proteinExistence type="inferred from homology"/>
<dbReference type="GO" id="GO:0006646">
    <property type="term" value="P:phosphatidylethanolamine biosynthetic process"/>
    <property type="evidence" value="ECO:0007669"/>
    <property type="project" value="TreeGrafter"/>
</dbReference>
<protein>
    <recommendedName>
        <fullName evidence="6">Reverse transcriptase domain-containing protein</fullName>
    </recommendedName>
</protein>
<organism evidence="4 5">
    <name type="scientific">Pinctada imbricata</name>
    <name type="common">Atlantic pearl-oyster</name>
    <name type="synonym">Pinctada martensii</name>
    <dbReference type="NCBI Taxonomy" id="66713"/>
    <lineage>
        <taxon>Eukaryota</taxon>
        <taxon>Metazoa</taxon>
        <taxon>Spiralia</taxon>
        <taxon>Lophotrochozoa</taxon>
        <taxon>Mollusca</taxon>
        <taxon>Bivalvia</taxon>
        <taxon>Autobranchia</taxon>
        <taxon>Pteriomorphia</taxon>
        <taxon>Pterioida</taxon>
        <taxon>Pterioidea</taxon>
        <taxon>Pteriidae</taxon>
        <taxon>Pinctada</taxon>
    </lineage>
</organism>
<dbReference type="Proteomes" id="UP001186944">
    <property type="component" value="Unassembled WGS sequence"/>
</dbReference>
<gene>
    <name evidence="4" type="ORF">FSP39_018306</name>
</gene>
<dbReference type="Gene3D" id="3.90.1200.10">
    <property type="match status" value="1"/>
</dbReference>
<reference evidence="4" key="1">
    <citation type="submission" date="2019-08" db="EMBL/GenBank/DDBJ databases">
        <title>The improved chromosome-level genome for the pearl oyster Pinctada fucata martensii using PacBio sequencing and Hi-C.</title>
        <authorList>
            <person name="Zheng Z."/>
        </authorList>
    </citation>
    <scope>NUCLEOTIDE SEQUENCE</scope>
    <source>
        <strain evidence="4">ZZ-2019</strain>
        <tissue evidence="4">Adductor muscle</tissue>
    </source>
</reference>
<dbReference type="PANTHER" id="PTHR22603">
    <property type="entry name" value="CHOLINE/ETHANOALAMINE KINASE"/>
    <property type="match status" value="1"/>
</dbReference>
<keyword evidence="1" id="KW-0594">Phospholipid biosynthesis</keyword>
<dbReference type="AlphaFoldDB" id="A0AA88YEA4"/>
<dbReference type="GO" id="GO:0005737">
    <property type="term" value="C:cytoplasm"/>
    <property type="evidence" value="ECO:0007669"/>
    <property type="project" value="TreeGrafter"/>
</dbReference>
<dbReference type="InterPro" id="IPR043502">
    <property type="entry name" value="DNA/RNA_pol_sf"/>
</dbReference>
<dbReference type="SUPFAM" id="SSF56112">
    <property type="entry name" value="Protein kinase-like (PK-like)"/>
    <property type="match status" value="1"/>
</dbReference>
<keyword evidence="1" id="KW-0444">Lipid biosynthesis</keyword>
<dbReference type="EMBL" id="VSWD01000005">
    <property type="protein sequence ID" value="KAK3103298.1"/>
    <property type="molecule type" value="Genomic_DNA"/>
</dbReference>
<dbReference type="PANTHER" id="PTHR22603:SF93">
    <property type="entry name" value="RE24176P"/>
    <property type="match status" value="1"/>
</dbReference>
<keyword evidence="2" id="KW-1208">Phospholipid metabolism</keyword>
<evidence type="ECO:0000256" key="3">
    <source>
        <dbReference type="ARBA" id="ARBA00038211"/>
    </source>
</evidence>
<dbReference type="InterPro" id="IPR011009">
    <property type="entry name" value="Kinase-like_dom_sf"/>
</dbReference>
<evidence type="ECO:0000313" key="5">
    <source>
        <dbReference type="Proteomes" id="UP001186944"/>
    </source>
</evidence>
<name>A0AA88YEA4_PINIB</name>
<comment type="similarity">
    <text evidence="3">Belongs to the choline/ethanolamine kinase family.</text>
</comment>
<accession>A0AA88YEA4</accession>
<dbReference type="Pfam" id="PF01633">
    <property type="entry name" value="Choline_kinase"/>
    <property type="match status" value="1"/>
</dbReference>
<dbReference type="SUPFAM" id="SSF56672">
    <property type="entry name" value="DNA/RNA polymerases"/>
    <property type="match status" value="1"/>
</dbReference>
<evidence type="ECO:0000313" key="4">
    <source>
        <dbReference type="EMBL" id="KAK3103298.1"/>
    </source>
</evidence>
<comment type="caution">
    <text evidence="4">The sequence shown here is derived from an EMBL/GenBank/DDBJ whole genome shotgun (WGS) entry which is preliminary data.</text>
</comment>